<keyword evidence="2" id="KW-1185">Reference proteome</keyword>
<gene>
    <name evidence="1" type="ORF">HPB50_011665</name>
</gene>
<name>A0ACB7S5H4_HYAAI</name>
<dbReference type="Proteomes" id="UP000821845">
    <property type="component" value="Chromosome 5"/>
</dbReference>
<comment type="caution">
    <text evidence="1">The sequence shown here is derived from an EMBL/GenBank/DDBJ whole genome shotgun (WGS) entry which is preliminary data.</text>
</comment>
<protein>
    <submittedName>
        <fullName evidence="1">Uncharacterized protein</fullName>
    </submittedName>
</protein>
<dbReference type="EMBL" id="CM023485">
    <property type="protein sequence ID" value="KAH6930181.1"/>
    <property type="molecule type" value="Genomic_DNA"/>
</dbReference>
<sequence length="139" mass="15805">MELTVCPCRTLLLIWLRRLKKYLRLSKGIYKRLRHLVNTLRALLRMRRPLLHITFDEHTPSSAGREELQLHTLAARSSSSGASKESVARTRTKIGQGLSLQRGKDGVRVYNHSEHAVFVASPTLDMPTVRNPQLKVLPS</sequence>
<reference evidence="1" key="1">
    <citation type="submission" date="2020-05" db="EMBL/GenBank/DDBJ databases">
        <title>Large-scale comparative analyses of tick genomes elucidate their genetic diversity and vector capacities.</title>
        <authorList>
            <person name="Jia N."/>
            <person name="Wang J."/>
            <person name="Shi W."/>
            <person name="Du L."/>
            <person name="Sun Y."/>
            <person name="Zhan W."/>
            <person name="Jiang J."/>
            <person name="Wang Q."/>
            <person name="Zhang B."/>
            <person name="Ji P."/>
            <person name="Sakyi L.B."/>
            <person name="Cui X."/>
            <person name="Yuan T."/>
            <person name="Jiang B."/>
            <person name="Yang W."/>
            <person name="Lam T.T.-Y."/>
            <person name="Chang Q."/>
            <person name="Ding S."/>
            <person name="Wang X."/>
            <person name="Zhu J."/>
            <person name="Ruan X."/>
            <person name="Zhao L."/>
            <person name="Wei J."/>
            <person name="Que T."/>
            <person name="Du C."/>
            <person name="Cheng J."/>
            <person name="Dai P."/>
            <person name="Han X."/>
            <person name="Huang E."/>
            <person name="Gao Y."/>
            <person name="Liu J."/>
            <person name="Shao H."/>
            <person name="Ye R."/>
            <person name="Li L."/>
            <person name="Wei W."/>
            <person name="Wang X."/>
            <person name="Wang C."/>
            <person name="Yang T."/>
            <person name="Huo Q."/>
            <person name="Li W."/>
            <person name="Guo W."/>
            <person name="Chen H."/>
            <person name="Zhou L."/>
            <person name="Ni X."/>
            <person name="Tian J."/>
            <person name="Zhou Y."/>
            <person name="Sheng Y."/>
            <person name="Liu T."/>
            <person name="Pan Y."/>
            <person name="Xia L."/>
            <person name="Li J."/>
            <person name="Zhao F."/>
            <person name="Cao W."/>
        </authorList>
    </citation>
    <scope>NUCLEOTIDE SEQUENCE</scope>
    <source>
        <strain evidence="1">Hyas-2018</strain>
    </source>
</reference>
<evidence type="ECO:0000313" key="1">
    <source>
        <dbReference type="EMBL" id="KAH6930181.1"/>
    </source>
</evidence>
<evidence type="ECO:0000313" key="2">
    <source>
        <dbReference type="Proteomes" id="UP000821845"/>
    </source>
</evidence>
<organism evidence="1 2">
    <name type="scientific">Hyalomma asiaticum</name>
    <name type="common">Tick</name>
    <dbReference type="NCBI Taxonomy" id="266040"/>
    <lineage>
        <taxon>Eukaryota</taxon>
        <taxon>Metazoa</taxon>
        <taxon>Ecdysozoa</taxon>
        <taxon>Arthropoda</taxon>
        <taxon>Chelicerata</taxon>
        <taxon>Arachnida</taxon>
        <taxon>Acari</taxon>
        <taxon>Parasitiformes</taxon>
        <taxon>Ixodida</taxon>
        <taxon>Ixodoidea</taxon>
        <taxon>Ixodidae</taxon>
        <taxon>Hyalomminae</taxon>
        <taxon>Hyalomma</taxon>
    </lineage>
</organism>
<accession>A0ACB7S5H4</accession>
<proteinExistence type="predicted"/>